<gene>
    <name evidence="1" type="ORF">BDM02DRAFT_2523331</name>
</gene>
<reference evidence="1" key="2">
    <citation type="journal article" date="2020" name="Nat. Commun.">
        <title>Large-scale genome sequencing of mycorrhizal fungi provides insights into the early evolution of symbiotic traits.</title>
        <authorList>
            <person name="Miyauchi S."/>
            <person name="Kiss E."/>
            <person name="Kuo A."/>
            <person name="Drula E."/>
            <person name="Kohler A."/>
            <person name="Sanchez-Garcia M."/>
            <person name="Morin E."/>
            <person name="Andreopoulos B."/>
            <person name="Barry K.W."/>
            <person name="Bonito G."/>
            <person name="Buee M."/>
            <person name="Carver A."/>
            <person name="Chen C."/>
            <person name="Cichocki N."/>
            <person name="Clum A."/>
            <person name="Culley D."/>
            <person name="Crous P.W."/>
            <person name="Fauchery L."/>
            <person name="Girlanda M."/>
            <person name="Hayes R.D."/>
            <person name="Keri Z."/>
            <person name="LaButti K."/>
            <person name="Lipzen A."/>
            <person name="Lombard V."/>
            <person name="Magnuson J."/>
            <person name="Maillard F."/>
            <person name="Murat C."/>
            <person name="Nolan M."/>
            <person name="Ohm R.A."/>
            <person name="Pangilinan J."/>
            <person name="Pereira M.F."/>
            <person name="Perotto S."/>
            <person name="Peter M."/>
            <person name="Pfister S."/>
            <person name="Riley R."/>
            <person name="Sitrit Y."/>
            <person name="Stielow J.B."/>
            <person name="Szollosi G."/>
            <person name="Zifcakova L."/>
            <person name="Stursova M."/>
            <person name="Spatafora J.W."/>
            <person name="Tedersoo L."/>
            <person name="Vaario L.M."/>
            <person name="Yamada A."/>
            <person name="Yan M."/>
            <person name="Wang P."/>
            <person name="Xu J."/>
            <person name="Bruns T."/>
            <person name="Baldrian P."/>
            <person name="Vilgalys R."/>
            <person name="Dunand C."/>
            <person name="Henrissat B."/>
            <person name="Grigoriev I.V."/>
            <person name="Hibbett D."/>
            <person name="Nagy L.G."/>
            <person name="Martin F.M."/>
        </authorList>
    </citation>
    <scope>NUCLEOTIDE SEQUENCE</scope>
    <source>
        <strain evidence="1">P2</strain>
    </source>
</reference>
<evidence type="ECO:0000313" key="2">
    <source>
        <dbReference type="Proteomes" id="UP000886501"/>
    </source>
</evidence>
<sequence length="474" mass="52761">MPTYFVKLREPTAFSHKEYHEISSTNLLLSSVVPTVHVIPEILDVERFNVALSKALSSFPHLAGRLVRPDTPDAPWKIRLTNSEVPVSLIDSDADEIVPTDLTVQTPLRFVEPLNVAGIVNTEGESDEPLFRLTVTRFTKLNSTSIGACNSHALFDGFGLLIFLKLLSRLYQGLEPIDPPPHYEPEAIKFTEQSETPSAALKIYDLSVPPPWEQPERKAMEFVAFQLTAAQLTEIHNSVTKGVEHLRISRVDTVVGLLARCLSEVEPESKPIDTITYVINVCASVGGSFAAIQLILLQHRGMGIYPENAVVNAIIWLSAGFELPKDVDPRDGVLACATEIRKLLERLKNPEFVKDMAADVAKIQSQVAWDKKGQDLAAAREGSLMVNNLWKFDWTSPDFGHPGKVRFYHGHPPGSRYVKISAPNPKCVDGTWVSREGDMETTFYVPPNQKKRFEESFERYAKSLGMSGSVEFLP</sequence>
<protein>
    <submittedName>
        <fullName evidence="1">Uncharacterized protein</fullName>
    </submittedName>
</protein>
<dbReference type="Proteomes" id="UP000886501">
    <property type="component" value="Unassembled WGS sequence"/>
</dbReference>
<accession>A0ACB6ZDW6</accession>
<name>A0ACB6ZDW6_THEGA</name>
<reference evidence="1" key="1">
    <citation type="submission" date="2019-10" db="EMBL/GenBank/DDBJ databases">
        <authorList>
            <consortium name="DOE Joint Genome Institute"/>
            <person name="Kuo A."/>
            <person name="Miyauchi S."/>
            <person name="Kiss E."/>
            <person name="Drula E."/>
            <person name="Kohler A."/>
            <person name="Sanchez-Garcia M."/>
            <person name="Andreopoulos B."/>
            <person name="Barry K.W."/>
            <person name="Bonito G."/>
            <person name="Buee M."/>
            <person name="Carver A."/>
            <person name="Chen C."/>
            <person name="Cichocki N."/>
            <person name="Clum A."/>
            <person name="Culley D."/>
            <person name="Crous P.W."/>
            <person name="Fauchery L."/>
            <person name="Girlanda M."/>
            <person name="Hayes R."/>
            <person name="Keri Z."/>
            <person name="Labutti K."/>
            <person name="Lipzen A."/>
            <person name="Lombard V."/>
            <person name="Magnuson J."/>
            <person name="Maillard F."/>
            <person name="Morin E."/>
            <person name="Murat C."/>
            <person name="Nolan M."/>
            <person name="Ohm R."/>
            <person name="Pangilinan J."/>
            <person name="Pereira M."/>
            <person name="Perotto S."/>
            <person name="Peter M."/>
            <person name="Riley R."/>
            <person name="Sitrit Y."/>
            <person name="Stielow B."/>
            <person name="Szollosi G."/>
            <person name="Zifcakova L."/>
            <person name="Stursova M."/>
            <person name="Spatafora J.W."/>
            <person name="Tedersoo L."/>
            <person name="Vaario L.-M."/>
            <person name="Yamada A."/>
            <person name="Yan M."/>
            <person name="Wang P."/>
            <person name="Xu J."/>
            <person name="Bruns T."/>
            <person name="Baldrian P."/>
            <person name="Vilgalys R."/>
            <person name="Henrissat B."/>
            <person name="Grigoriev I.V."/>
            <person name="Hibbett D."/>
            <person name="Nagy L.G."/>
            <person name="Martin F.M."/>
        </authorList>
    </citation>
    <scope>NUCLEOTIDE SEQUENCE</scope>
    <source>
        <strain evidence="1">P2</strain>
    </source>
</reference>
<dbReference type="EMBL" id="MU118027">
    <property type="protein sequence ID" value="KAF9647752.1"/>
    <property type="molecule type" value="Genomic_DNA"/>
</dbReference>
<comment type="caution">
    <text evidence="1">The sequence shown here is derived from an EMBL/GenBank/DDBJ whole genome shotgun (WGS) entry which is preliminary data.</text>
</comment>
<organism evidence="1 2">
    <name type="scientific">Thelephora ganbajun</name>
    <name type="common">Ganba fungus</name>
    <dbReference type="NCBI Taxonomy" id="370292"/>
    <lineage>
        <taxon>Eukaryota</taxon>
        <taxon>Fungi</taxon>
        <taxon>Dikarya</taxon>
        <taxon>Basidiomycota</taxon>
        <taxon>Agaricomycotina</taxon>
        <taxon>Agaricomycetes</taxon>
        <taxon>Thelephorales</taxon>
        <taxon>Thelephoraceae</taxon>
        <taxon>Thelephora</taxon>
    </lineage>
</organism>
<proteinExistence type="predicted"/>
<evidence type="ECO:0000313" key="1">
    <source>
        <dbReference type="EMBL" id="KAF9647752.1"/>
    </source>
</evidence>
<keyword evidence="2" id="KW-1185">Reference proteome</keyword>